<dbReference type="InterPro" id="IPR029033">
    <property type="entry name" value="His_PPase_superfam"/>
</dbReference>
<dbReference type="SMART" id="SM00855">
    <property type="entry name" value="PGAM"/>
    <property type="match status" value="1"/>
</dbReference>
<dbReference type="Gene3D" id="3.40.50.1240">
    <property type="entry name" value="Phosphoglycerate mutase-like"/>
    <property type="match status" value="1"/>
</dbReference>
<sequence length="187" mass="21092">MVQLYLVRHGETIENAEGVLQGLMPGNLSEQGKEQARVLGEELRGQHFDVMFVSDLHRTVQTAELLNEVLQLPMIKTPILRERDWGEVTGKKIADIDTYDFPPSVETVEHVFERAATFINMLLHDYDGKRVLAVSHGLFSRALQACNTGKTIREVSCMKNAEVRLLELIQPIVLQHRETEETGATAN</sequence>
<dbReference type="GO" id="GO:0005829">
    <property type="term" value="C:cytosol"/>
    <property type="evidence" value="ECO:0007669"/>
    <property type="project" value="TreeGrafter"/>
</dbReference>
<comment type="caution">
    <text evidence="4">The sequence shown here is derived from an EMBL/GenBank/DDBJ whole genome shotgun (WGS) entry which is preliminary data.</text>
</comment>
<dbReference type="EMBL" id="JACICA010000004">
    <property type="protein sequence ID" value="MBB3702649.1"/>
    <property type="molecule type" value="Genomic_DNA"/>
</dbReference>
<feature type="active site" description="Proton donor/acceptor" evidence="2">
    <location>
        <position position="82"/>
    </location>
</feature>
<dbReference type="PANTHER" id="PTHR46517">
    <property type="entry name" value="FRUCTOSE-2,6-BISPHOSPHATASE TIGAR"/>
    <property type="match status" value="1"/>
</dbReference>
<dbReference type="PANTHER" id="PTHR46517:SF1">
    <property type="entry name" value="FRUCTOSE-2,6-BISPHOSPHATASE TIGAR"/>
    <property type="match status" value="1"/>
</dbReference>
<evidence type="ECO:0000313" key="4">
    <source>
        <dbReference type="EMBL" id="MBB3702649.1"/>
    </source>
</evidence>
<evidence type="ECO:0000256" key="2">
    <source>
        <dbReference type="PIRSR" id="PIRSR613078-1"/>
    </source>
</evidence>
<dbReference type="Proteomes" id="UP000541425">
    <property type="component" value="Unassembled WGS sequence"/>
</dbReference>
<dbReference type="EC" id="5.4.2.12" evidence="4"/>
<evidence type="ECO:0000256" key="1">
    <source>
        <dbReference type="ARBA" id="ARBA00022801"/>
    </source>
</evidence>
<keyword evidence="4" id="KW-0413">Isomerase</keyword>
<protein>
    <submittedName>
        <fullName evidence="4">Putative phosphoglycerate mutase</fullName>
        <ecNumber evidence="4">5.4.2.12</ecNumber>
    </submittedName>
</protein>
<feature type="binding site" evidence="3">
    <location>
        <position position="58"/>
    </location>
    <ligand>
        <name>substrate</name>
    </ligand>
</feature>
<dbReference type="CDD" id="cd07067">
    <property type="entry name" value="HP_PGM_like"/>
    <property type="match status" value="1"/>
</dbReference>
<accession>A0A7W5UW80</accession>
<dbReference type="GO" id="GO:0045820">
    <property type="term" value="P:negative regulation of glycolytic process"/>
    <property type="evidence" value="ECO:0007669"/>
    <property type="project" value="TreeGrafter"/>
</dbReference>
<name>A0A7W5UW80_9BACT</name>
<dbReference type="Pfam" id="PF00300">
    <property type="entry name" value="His_Phos_1"/>
    <property type="match status" value="1"/>
</dbReference>
<organism evidence="4 5">
    <name type="scientific">Alloprevotella rava</name>
    <dbReference type="NCBI Taxonomy" id="671218"/>
    <lineage>
        <taxon>Bacteria</taxon>
        <taxon>Pseudomonadati</taxon>
        <taxon>Bacteroidota</taxon>
        <taxon>Bacteroidia</taxon>
        <taxon>Bacteroidales</taxon>
        <taxon>Prevotellaceae</taxon>
        <taxon>Alloprevotella</taxon>
    </lineage>
</organism>
<evidence type="ECO:0000256" key="3">
    <source>
        <dbReference type="PIRSR" id="PIRSR613078-2"/>
    </source>
</evidence>
<feature type="active site" description="Tele-phosphohistidine intermediate" evidence="2">
    <location>
        <position position="9"/>
    </location>
</feature>
<dbReference type="PROSITE" id="PS00175">
    <property type="entry name" value="PG_MUTASE"/>
    <property type="match status" value="1"/>
</dbReference>
<reference evidence="4 5" key="1">
    <citation type="submission" date="2020-08" db="EMBL/GenBank/DDBJ databases">
        <title>Genomic Encyclopedia of Type Strains, Phase IV (KMG-IV): sequencing the most valuable type-strain genomes for metagenomic binning, comparative biology and taxonomic classification.</title>
        <authorList>
            <person name="Goeker M."/>
        </authorList>
    </citation>
    <scope>NUCLEOTIDE SEQUENCE [LARGE SCALE GENOMIC DNA]</scope>
    <source>
        <strain evidence="4 5">DSM 22548</strain>
    </source>
</reference>
<dbReference type="RefSeq" id="WP_183695961.1">
    <property type="nucleotide sequence ID" value="NZ_JACICA010000004.1"/>
</dbReference>
<dbReference type="GO" id="GO:0004619">
    <property type="term" value="F:phosphoglycerate mutase activity"/>
    <property type="evidence" value="ECO:0007669"/>
    <property type="project" value="UniProtKB-EC"/>
</dbReference>
<evidence type="ECO:0000313" key="5">
    <source>
        <dbReference type="Proteomes" id="UP000541425"/>
    </source>
</evidence>
<gene>
    <name evidence="4" type="ORF">FHS60_001112</name>
</gene>
<dbReference type="InterPro" id="IPR013078">
    <property type="entry name" value="His_Pase_superF_clade-1"/>
</dbReference>
<dbReference type="InterPro" id="IPR001345">
    <property type="entry name" value="PG/BPGM_mutase_AS"/>
</dbReference>
<feature type="binding site" evidence="3">
    <location>
        <begin position="8"/>
        <end position="15"/>
    </location>
    <ligand>
        <name>substrate</name>
    </ligand>
</feature>
<proteinExistence type="predicted"/>
<dbReference type="InterPro" id="IPR051695">
    <property type="entry name" value="Phosphoglycerate_Mutase"/>
</dbReference>
<dbReference type="AlphaFoldDB" id="A0A7W5UW80"/>
<keyword evidence="1" id="KW-0378">Hydrolase</keyword>
<dbReference type="SUPFAM" id="SSF53254">
    <property type="entry name" value="Phosphoglycerate mutase-like"/>
    <property type="match status" value="1"/>
</dbReference>
<dbReference type="GO" id="GO:0004331">
    <property type="term" value="F:fructose-2,6-bisphosphate 2-phosphatase activity"/>
    <property type="evidence" value="ECO:0007669"/>
    <property type="project" value="TreeGrafter"/>
</dbReference>
<dbReference type="GO" id="GO:0043456">
    <property type="term" value="P:regulation of pentose-phosphate shunt"/>
    <property type="evidence" value="ECO:0007669"/>
    <property type="project" value="TreeGrafter"/>
</dbReference>